<evidence type="ECO:0000313" key="5">
    <source>
        <dbReference type="Proteomes" id="UP000472277"/>
    </source>
</evidence>
<keyword evidence="1" id="KW-0343">GTPase activation</keyword>
<dbReference type="PANTHER" id="PTHR22957:SF360">
    <property type="entry name" value="TBC1 DOMAIN FAMILY MEMBER 17"/>
    <property type="match status" value="1"/>
</dbReference>
<accession>A0A673ZN95</accession>
<reference evidence="4" key="1">
    <citation type="submission" date="2021-04" db="EMBL/GenBank/DDBJ databases">
        <authorList>
            <consortium name="Wellcome Sanger Institute Data Sharing"/>
        </authorList>
    </citation>
    <scope>NUCLEOTIDE SEQUENCE [LARGE SCALE GENOMIC DNA]</scope>
</reference>
<reference evidence="4" key="3">
    <citation type="submission" date="2025-09" db="UniProtKB">
        <authorList>
            <consortium name="Ensembl"/>
        </authorList>
    </citation>
    <scope>IDENTIFICATION</scope>
</reference>
<dbReference type="Pfam" id="PF12068">
    <property type="entry name" value="PH_RBD"/>
    <property type="match status" value="1"/>
</dbReference>
<dbReference type="PANTHER" id="PTHR22957">
    <property type="entry name" value="TBC1 DOMAIN FAMILY MEMBER GTPASE-ACTIVATING PROTEIN"/>
    <property type="match status" value="1"/>
</dbReference>
<dbReference type="GO" id="GO:0005096">
    <property type="term" value="F:GTPase activator activity"/>
    <property type="evidence" value="ECO:0007669"/>
    <property type="project" value="UniProtKB-KW"/>
</dbReference>
<dbReference type="PROSITE" id="PS50086">
    <property type="entry name" value="TBC_RABGAP"/>
    <property type="match status" value="1"/>
</dbReference>
<feature type="compositionally biased region" description="Low complexity" evidence="2">
    <location>
        <begin position="552"/>
        <end position="584"/>
    </location>
</feature>
<dbReference type="Ensembl" id="ENSSTUT00000050281.1">
    <property type="protein sequence ID" value="ENSSTUP00000048200.1"/>
    <property type="gene ID" value="ENSSTUG00000020213.1"/>
</dbReference>
<name>A0A673ZN95_SALTR</name>
<dbReference type="SUPFAM" id="SSF47923">
    <property type="entry name" value="Ypt/Rab-GAP domain of gyp1p"/>
    <property type="match status" value="2"/>
</dbReference>
<proteinExistence type="predicted"/>
<organism evidence="4 5">
    <name type="scientific">Salmo trutta</name>
    <name type="common">Brown trout</name>
    <dbReference type="NCBI Taxonomy" id="8032"/>
    <lineage>
        <taxon>Eukaryota</taxon>
        <taxon>Metazoa</taxon>
        <taxon>Chordata</taxon>
        <taxon>Craniata</taxon>
        <taxon>Vertebrata</taxon>
        <taxon>Euteleostomi</taxon>
        <taxon>Actinopterygii</taxon>
        <taxon>Neopterygii</taxon>
        <taxon>Teleostei</taxon>
        <taxon>Protacanthopterygii</taxon>
        <taxon>Salmoniformes</taxon>
        <taxon>Salmonidae</taxon>
        <taxon>Salmoninae</taxon>
        <taxon>Salmo</taxon>
    </lineage>
</organism>
<evidence type="ECO:0000256" key="1">
    <source>
        <dbReference type="ARBA" id="ARBA00022468"/>
    </source>
</evidence>
<evidence type="ECO:0000313" key="4">
    <source>
        <dbReference type="Ensembl" id="ENSSTUP00000048200.1"/>
    </source>
</evidence>
<reference evidence="4" key="2">
    <citation type="submission" date="2025-08" db="UniProtKB">
        <authorList>
            <consortium name="Ensembl"/>
        </authorList>
    </citation>
    <scope>IDENTIFICATION</scope>
</reference>
<dbReference type="Gene3D" id="1.10.8.270">
    <property type="entry name" value="putative rabgap domain of human tbc1 domain family member 14 like domains"/>
    <property type="match status" value="1"/>
</dbReference>
<gene>
    <name evidence="4" type="primary">TBC1D17</name>
    <name evidence="4" type="synonym">LOC115203072</name>
</gene>
<sequence length="584" mass="66503">CHPPPYSHSILVFEKEGVYLHTNAKRSNQDTTIPGFIRIVERGGEPALEWSALEDEGRNAAAVFYTKKDGEGGVEDTNFDPGYEPDWAVISTVKRDRVREHPPVKETSQWSFSLPLSELYSLRRSRFSLGRNFLVFTSRGGHPLPPLHFHRGGTRELLRALQRYIILAPSPVDGRLFLAYAHDSGALSQSFDDLHLFDDGSSDLVSRFIQDPYATTFGGFSKVTNFFRGALRPPDSPFHPRGPQDHHGPPSADDEPGFELITCGVELGPKPDVTRGQPLDKWEEFLDPEGRVKDPQRIKELVFRGGITPSLRKDVWKFLLGFYPWNSTVKEREDILRMKTDEYFRMKVQWKSVSYVQGMSDLLAPLLFVTQNEVESFWCLTGFMEMVHQNFEESQEAMKQQLLQLSLLMKALDPELLDYLDSQDSGSLCFCFRWLLIWFKREFSFEDILSLWEVLWTRLPCENFHLLMAASILESQRGEFIGSDHDFNTILKHINELTMKLDLQTVLRGAESNYLQLACCKELPVKVQEVIGLYVPPSPDDETSPESESHETQQLLSQSQAAATETSQSSNSTAAAARPRPTYP</sequence>
<dbReference type="Gene3D" id="1.10.472.80">
    <property type="entry name" value="Ypt/Rab-GAP domain of gyp1p, domain 3"/>
    <property type="match status" value="1"/>
</dbReference>
<dbReference type="Pfam" id="PF00566">
    <property type="entry name" value="RabGAP-TBC"/>
    <property type="match status" value="1"/>
</dbReference>
<dbReference type="InterPro" id="IPR000195">
    <property type="entry name" value="Rab-GAP-TBC_dom"/>
</dbReference>
<dbReference type="Proteomes" id="UP000472277">
    <property type="component" value="Chromosome 1"/>
</dbReference>
<feature type="domain" description="Rab-GAP TBC" evidence="3">
    <location>
        <begin position="306"/>
        <end position="459"/>
    </location>
</feature>
<dbReference type="AlphaFoldDB" id="A0A673ZN95"/>
<dbReference type="GO" id="GO:0005737">
    <property type="term" value="C:cytoplasm"/>
    <property type="evidence" value="ECO:0007669"/>
    <property type="project" value="UniProtKB-ARBA"/>
</dbReference>
<evidence type="ECO:0000259" key="3">
    <source>
        <dbReference type="PROSITE" id="PS50086"/>
    </source>
</evidence>
<feature type="region of interest" description="Disordered" evidence="2">
    <location>
        <begin position="233"/>
        <end position="255"/>
    </location>
</feature>
<dbReference type="InterPro" id="IPR035969">
    <property type="entry name" value="Rab-GAP_TBC_sf"/>
</dbReference>
<dbReference type="SMART" id="SM00164">
    <property type="entry name" value="TBC"/>
    <property type="match status" value="1"/>
</dbReference>
<dbReference type="GeneTree" id="ENSGT00940000158989"/>
<evidence type="ECO:0000256" key="2">
    <source>
        <dbReference type="SAM" id="MobiDB-lite"/>
    </source>
</evidence>
<protein>
    <submittedName>
        <fullName evidence="4">TBC1 domain family, member 17</fullName>
    </submittedName>
</protein>
<feature type="region of interest" description="Disordered" evidence="2">
    <location>
        <begin position="534"/>
        <end position="584"/>
    </location>
</feature>
<dbReference type="InterPro" id="IPR021935">
    <property type="entry name" value="SGSM1/2_RBD"/>
</dbReference>
<keyword evidence="5" id="KW-1185">Reference proteome</keyword>
<dbReference type="FunFam" id="1.10.472.80:FF:000005">
    <property type="entry name" value="TBC1 domain family member 15"/>
    <property type="match status" value="1"/>
</dbReference>